<feature type="compositionally biased region" description="Polar residues" evidence="1">
    <location>
        <begin position="108"/>
        <end position="126"/>
    </location>
</feature>
<dbReference type="Proteomes" id="UP001163846">
    <property type="component" value="Unassembled WGS sequence"/>
</dbReference>
<evidence type="ECO:0000313" key="2">
    <source>
        <dbReference type="EMBL" id="KAJ3835283.1"/>
    </source>
</evidence>
<accession>A0AA38P2U2</accession>
<evidence type="ECO:0000256" key="1">
    <source>
        <dbReference type="SAM" id="MobiDB-lite"/>
    </source>
</evidence>
<dbReference type="AlphaFoldDB" id="A0AA38P2U2"/>
<organism evidence="2 3">
    <name type="scientific">Lentinula raphanica</name>
    <dbReference type="NCBI Taxonomy" id="153919"/>
    <lineage>
        <taxon>Eukaryota</taxon>
        <taxon>Fungi</taxon>
        <taxon>Dikarya</taxon>
        <taxon>Basidiomycota</taxon>
        <taxon>Agaricomycotina</taxon>
        <taxon>Agaricomycetes</taxon>
        <taxon>Agaricomycetidae</taxon>
        <taxon>Agaricales</taxon>
        <taxon>Marasmiineae</taxon>
        <taxon>Omphalotaceae</taxon>
        <taxon>Lentinula</taxon>
    </lineage>
</organism>
<name>A0AA38P2U2_9AGAR</name>
<feature type="region of interest" description="Disordered" evidence="1">
    <location>
        <begin position="106"/>
        <end position="145"/>
    </location>
</feature>
<sequence length="283" mass="31404">MLMALDVFYDWHAFGITESSPVSTPSDFRPLPLPRGFTHNPTLGCTTTTTSAEQPTATLPARISSDRTEILDHRIRAEKVNNLIACSYVEVVRMLEFGNRKTLLGHVSPSTPSSKTSENPRNTVLISPSPPFLQGDSSSGREKSQRDIYPIQTCLEARWHTLAAASDSDIVGFPIKSARQYIITRFILCSFSPQLRSRTLFQSDLLHILINTPPTPPNVASTPNPTRSSVTTRSLPPSRALYFAAIAMGPLWADGWGEHGEHTTDNNDEQDTFVMRFILHLLN</sequence>
<comment type="caution">
    <text evidence="2">The sequence shown here is derived from an EMBL/GenBank/DDBJ whole genome shotgun (WGS) entry which is preliminary data.</text>
</comment>
<gene>
    <name evidence="2" type="ORF">F5878DRAFT_316672</name>
</gene>
<reference evidence="2" key="1">
    <citation type="submission" date="2022-08" db="EMBL/GenBank/DDBJ databases">
        <authorList>
            <consortium name="DOE Joint Genome Institute"/>
            <person name="Min B."/>
            <person name="Riley R."/>
            <person name="Sierra-Patev S."/>
            <person name="Naranjo-Ortiz M."/>
            <person name="Looney B."/>
            <person name="Konkel Z."/>
            <person name="Slot J.C."/>
            <person name="Sakamoto Y."/>
            <person name="Steenwyk J.L."/>
            <person name="Rokas A."/>
            <person name="Carro J."/>
            <person name="Camarero S."/>
            <person name="Ferreira P."/>
            <person name="Molpeceres G."/>
            <person name="Ruiz-Duenas F.J."/>
            <person name="Serrano A."/>
            <person name="Henrissat B."/>
            <person name="Drula E."/>
            <person name="Hughes K.W."/>
            <person name="Mata J.L."/>
            <person name="Ishikawa N.K."/>
            <person name="Vargas-Isla R."/>
            <person name="Ushijima S."/>
            <person name="Smith C.A."/>
            <person name="Ahrendt S."/>
            <person name="Andreopoulos W."/>
            <person name="He G."/>
            <person name="Labutti K."/>
            <person name="Lipzen A."/>
            <person name="Ng V."/>
            <person name="Sandor L."/>
            <person name="Barry K."/>
            <person name="Martinez A.T."/>
            <person name="Xiao Y."/>
            <person name="Gibbons J.G."/>
            <person name="Terashima K."/>
            <person name="Hibbett D.S."/>
            <person name="Grigoriev I.V."/>
        </authorList>
    </citation>
    <scope>NUCLEOTIDE SEQUENCE</scope>
    <source>
        <strain evidence="2">TFB9207</strain>
    </source>
</reference>
<dbReference type="EMBL" id="MU806427">
    <property type="protein sequence ID" value="KAJ3835283.1"/>
    <property type="molecule type" value="Genomic_DNA"/>
</dbReference>
<evidence type="ECO:0000313" key="3">
    <source>
        <dbReference type="Proteomes" id="UP001163846"/>
    </source>
</evidence>
<protein>
    <submittedName>
        <fullName evidence="2">Uncharacterized protein</fullName>
    </submittedName>
</protein>
<keyword evidence="3" id="KW-1185">Reference proteome</keyword>
<proteinExistence type="predicted"/>